<comment type="caution">
    <text evidence="1">The sequence shown here is derived from an EMBL/GenBank/DDBJ whole genome shotgun (WGS) entry which is preliminary data.</text>
</comment>
<keyword evidence="2" id="KW-1185">Reference proteome</keyword>
<accession>A0A1Q5TJJ9</accession>
<gene>
    <name evidence="1" type="ORF">PENSUB_7855</name>
</gene>
<dbReference type="PANTHER" id="PTHR37540">
    <property type="entry name" value="TRANSCRIPTION FACTOR (ACR-2), PUTATIVE-RELATED-RELATED"/>
    <property type="match status" value="1"/>
</dbReference>
<dbReference type="InterPro" id="IPR021858">
    <property type="entry name" value="Fun_TF"/>
</dbReference>
<dbReference type="EMBL" id="MNBE01000647">
    <property type="protein sequence ID" value="OKP00398.1"/>
    <property type="molecule type" value="Genomic_DNA"/>
</dbReference>
<name>A0A1Q5TJJ9_9EURO</name>
<evidence type="ECO:0000313" key="1">
    <source>
        <dbReference type="EMBL" id="OKP00398.1"/>
    </source>
</evidence>
<dbReference type="Pfam" id="PF11951">
    <property type="entry name" value="Fungal_trans_2"/>
    <property type="match status" value="1"/>
</dbReference>
<dbReference type="Proteomes" id="UP000186955">
    <property type="component" value="Unassembled WGS sequence"/>
</dbReference>
<sequence>MTYDPTYLHAVAFSCQAFFNKASPRETAEMTRRSVTHHSEALKQLRERLADQEEPIKFSDSTVLVILCLTMHAHFTDDYNTAKQHMEGLRKIVDLRGGLAGFSYYSKLVMEILK</sequence>
<reference evidence="1 2" key="1">
    <citation type="submission" date="2016-10" db="EMBL/GenBank/DDBJ databases">
        <title>Genome sequence of the ascomycete fungus Penicillium subrubescens.</title>
        <authorList>
            <person name="De Vries R.P."/>
            <person name="Peng M."/>
            <person name="Dilokpimol A."/>
            <person name="Hilden K."/>
            <person name="Makela M.R."/>
            <person name="Grigoriev I."/>
            <person name="Riley R."/>
            <person name="Granchi Z."/>
        </authorList>
    </citation>
    <scope>NUCLEOTIDE SEQUENCE [LARGE SCALE GENOMIC DNA]</scope>
    <source>
        <strain evidence="1 2">CBS 132785</strain>
    </source>
</reference>
<protein>
    <submittedName>
        <fullName evidence="1">Uncharacterized protein</fullName>
    </submittedName>
</protein>
<proteinExistence type="predicted"/>
<dbReference type="STRING" id="1316194.A0A1Q5TJJ9"/>
<dbReference type="AlphaFoldDB" id="A0A1Q5TJJ9"/>
<evidence type="ECO:0000313" key="2">
    <source>
        <dbReference type="Proteomes" id="UP000186955"/>
    </source>
</evidence>
<organism evidence="1 2">
    <name type="scientific">Penicillium subrubescens</name>
    <dbReference type="NCBI Taxonomy" id="1316194"/>
    <lineage>
        <taxon>Eukaryota</taxon>
        <taxon>Fungi</taxon>
        <taxon>Dikarya</taxon>
        <taxon>Ascomycota</taxon>
        <taxon>Pezizomycotina</taxon>
        <taxon>Eurotiomycetes</taxon>
        <taxon>Eurotiomycetidae</taxon>
        <taxon>Eurotiales</taxon>
        <taxon>Aspergillaceae</taxon>
        <taxon>Penicillium</taxon>
    </lineage>
</organism>
<dbReference type="PANTHER" id="PTHR37540:SF5">
    <property type="entry name" value="TRANSCRIPTION FACTOR DOMAIN-CONTAINING PROTEIN"/>
    <property type="match status" value="1"/>
</dbReference>